<dbReference type="EMBL" id="WIPF01000092">
    <property type="protein sequence ID" value="KAF3210716.1"/>
    <property type="molecule type" value="Genomic_DNA"/>
</dbReference>
<dbReference type="Proteomes" id="UP000483672">
    <property type="component" value="Unassembled WGS sequence"/>
</dbReference>
<organism evidence="1 2">
    <name type="scientific">Orbilia oligospora</name>
    <name type="common">Nematode-trapping fungus</name>
    <name type="synonym">Arthrobotrys oligospora</name>
    <dbReference type="NCBI Taxonomy" id="2813651"/>
    <lineage>
        <taxon>Eukaryota</taxon>
        <taxon>Fungi</taxon>
        <taxon>Dikarya</taxon>
        <taxon>Ascomycota</taxon>
        <taxon>Pezizomycotina</taxon>
        <taxon>Orbiliomycetes</taxon>
        <taxon>Orbiliales</taxon>
        <taxon>Orbiliaceae</taxon>
        <taxon>Orbilia</taxon>
    </lineage>
</organism>
<sequence>MQRPVLAVAVDFGTTFSGVSYMPVGPNEQFTQLDNWPGATGKLYKVPTTISYRHDGLNKVWVPDAFGFAAELAPPIYRCSMFKMFLDVTDDATKRQSVVPSSESVRRPIWETLDKTVDDVIRDFLQLLYHHMKLTFMDEGLRSEDMEYNVLFTVPAQFEILEVEKFRSLVKATGFGAHTISVSLREPEAAILYTLNHGVKSLMPVGQCIVLCDAGGGTVDLASYKVTAHNPTTKVEQINIVTGRPCGSMNIDLAFKRFLFEECLDQKWRCYFQSSDGMMHLQRMCKAFSDRKEAFDNGPSTPNITIQVSPPSLSGANISAGYLRISRLQMCSLFKESISGTMECLKEHVDKCLRDGLSIKSIFLVGGLGSSKYLHQRVKQYCLSLPGETEVIKPKDAEFAVIRGAIESHQKRLFGADDPISLRICPMSYGIRVSEPWDPIKHDPAIDDRFWNPRTKMTMAKNQVKWLIKKGDKIQGKRVAEIRELFQRNFDKSPEIWQDNIVMCSLDIPPTRISRHVKPACLLTSNMKGIPIDMFEKYKMEEKTGFWGRRRVFYSCNFDIVMKIGLTDIEFQLYFKQKLRSELLKTSWGELVL</sequence>
<dbReference type="CDD" id="cd10170">
    <property type="entry name" value="ASKHA_NBD_HSP70"/>
    <property type="match status" value="1"/>
</dbReference>
<dbReference type="PANTHER" id="PTHR14187">
    <property type="entry name" value="ALPHA KINASE/ELONGATION FACTOR 2 KINASE"/>
    <property type="match status" value="1"/>
</dbReference>
<evidence type="ECO:0000313" key="1">
    <source>
        <dbReference type="EMBL" id="KAF3210716.1"/>
    </source>
</evidence>
<dbReference type="SUPFAM" id="SSF53067">
    <property type="entry name" value="Actin-like ATPase domain"/>
    <property type="match status" value="2"/>
</dbReference>
<evidence type="ECO:0008006" key="3">
    <source>
        <dbReference type="Google" id="ProtNLM"/>
    </source>
</evidence>
<comment type="caution">
    <text evidence="1">The sequence shown here is derived from an EMBL/GenBank/DDBJ whole genome shotgun (WGS) entry which is preliminary data.</text>
</comment>
<dbReference type="Gene3D" id="3.90.640.10">
    <property type="entry name" value="Actin, Chain A, domain 4"/>
    <property type="match status" value="1"/>
</dbReference>
<reference evidence="1 2" key="1">
    <citation type="submission" date="2019-06" db="EMBL/GenBank/DDBJ databases">
        <authorList>
            <person name="Palmer J.M."/>
        </authorList>
    </citation>
    <scope>NUCLEOTIDE SEQUENCE [LARGE SCALE GENOMIC DNA]</scope>
    <source>
        <strain evidence="1 2">TWF191</strain>
    </source>
</reference>
<gene>
    <name evidence="1" type="ORF">TWF191_011097</name>
</gene>
<proteinExistence type="predicted"/>
<evidence type="ECO:0000313" key="2">
    <source>
        <dbReference type="Proteomes" id="UP000483672"/>
    </source>
</evidence>
<dbReference type="Gene3D" id="3.30.420.40">
    <property type="match status" value="2"/>
</dbReference>
<dbReference type="AlphaFoldDB" id="A0A7C8UJY2"/>
<name>A0A7C8UJY2_ORBOL</name>
<dbReference type="InterPro" id="IPR043129">
    <property type="entry name" value="ATPase_NBD"/>
</dbReference>
<dbReference type="PANTHER" id="PTHR14187:SF5">
    <property type="entry name" value="HEAT SHOCK 70 KDA PROTEIN 12A"/>
    <property type="match status" value="1"/>
</dbReference>
<protein>
    <recommendedName>
        <fullName evidence="3">Actin-like ATPase domain-containing protein</fullName>
    </recommendedName>
</protein>
<accession>A0A7C8UJY2</accession>